<feature type="compositionally biased region" description="Basic and acidic residues" evidence="1">
    <location>
        <begin position="106"/>
        <end position="123"/>
    </location>
</feature>
<accession>A0AAV8U4X0</accession>
<name>A0AAV8U4X0_9ROSI</name>
<organism evidence="2 3">
    <name type="scientific">Erythroxylum novogranatense</name>
    <dbReference type="NCBI Taxonomy" id="1862640"/>
    <lineage>
        <taxon>Eukaryota</taxon>
        <taxon>Viridiplantae</taxon>
        <taxon>Streptophyta</taxon>
        <taxon>Embryophyta</taxon>
        <taxon>Tracheophyta</taxon>
        <taxon>Spermatophyta</taxon>
        <taxon>Magnoliopsida</taxon>
        <taxon>eudicotyledons</taxon>
        <taxon>Gunneridae</taxon>
        <taxon>Pentapetalae</taxon>
        <taxon>rosids</taxon>
        <taxon>fabids</taxon>
        <taxon>Malpighiales</taxon>
        <taxon>Erythroxylaceae</taxon>
        <taxon>Erythroxylum</taxon>
    </lineage>
</organism>
<evidence type="ECO:0000256" key="1">
    <source>
        <dbReference type="SAM" id="MobiDB-lite"/>
    </source>
</evidence>
<dbReference type="AlphaFoldDB" id="A0AAV8U4X0"/>
<keyword evidence="3" id="KW-1185">Reference proteome</keyword>
<reference evidence="2 3" key="1">
    <citation type="submission" date="2021-09" db="EMBL/GenBank/DDBJ databases">
        <title>Genomic insights and catalytic innovation underlie evolution of tropane alkaloids biosynthesis.</title>
        <authorList>
            <person name="Wang Y.-J."/>
            <person name="Tian T."/>
            <person name="Huang J.-P."/>
            <person name="Huang S.-X."/>
        </authorList>
    </citation>
    <scope>NUCLEOTIDE SEQUENCE [LARGE SCALE GENOMIC DNA]</scope>
    <source>
        <strain evidence="2">KIB-2018</strain>
        <tissue evidence="2">Leaf</tissue>
    </source>
</reference>
<sequence>MKALNLIREFELQRMKESEIAKEYSERFLDIVNKVRLLSTSFDDSRIVQKILVTAPENYEASIAVLENIRDLSTITLAELLNSFQTQEKRRSMRQNGFVEGALPVRHHEEKDFQKKQVGSKDE</sequence>
<protein>
    <submittedName>
        <fullName evidence="2">Uncharacterized protein</fullName>
    </submittedName>
</protein>
<evidence type="ECO:0000313" key="2">
    <source>
        <dbReference type="EMBL" id="KAJ8773159.1"/>
    </source>
</evidence>
<dbReference type="Proteomes" id="UP001159364">
    <property type="component" value="Linkage Group LG02"/>
</dbReference>
<comment type="caution">
    <text evidence="2">The sequence shown here is derived from an EMBL/GenBank/DDBJ whole genome shotgun (WGS) entry which is preliminary data.</text>
</comment>
<gene>
    <name evidence="2" type="ORF">K2173_028336</name>
</gene>
<feature type="region of interest" description="Disordered" evidence="1">
    <location>
        <begin position="89"/>
        <end position="123"/>
    </location>
</feature>
<dbReference type="Pfam" id="PF14223">
    <property type="entry name" value="Retrotran_gag_2"/>
    <property type="match status" value="1"/>
</dbReference>
<proteinExistence type="predicted"/>
<dbReference type="PANTHER" id="PTHR35317">
    <property type="entry name" value="OS04G0629600 PROTEIN"/>
    <property type="match status" value="1"/>
</dbReference>
<dbReference type="PANTHER" id="PTHR35317:SF11">
    <property type="entry name" value="CCHC-TYPE DOMAIN-CONTAINING PROTEIN"/>
    <property type="match status" value="1"/>
</dbReference>
<dbReference type="EMBL" id="JAIWQS010000002">
    <property type="protein sequence ID" value="KAJ8773159.1"/>
    <property type="molecule type" value="Genomic_DNA"/>
</dbReference>
<evidence type="ECO:0000313" key="3">
    <source>
        <dbReference type="Proteomes" id="UP001159364"/>
    </source>
</evidence>